<reference evidence="2 3" key="1">
    <citation type="journal article" date="2018" name="Mycol. Prog.">
        <title>Coniella lustricola, a new species from submerged detritus.</title>
        <authorList>
            <person name="Raudabaugh D.B."/>
            <person name="Iturriaga T."/>
            <person name="Carver A."/>
            <person name="Mondo S."/>
            <person name="Pangilinan J."/>
            <person name="Lipzen A."/>
            <person name="He G."/>
            <person name="Amirebrahimi M."/>
            <person name="Grigoriev I.V."/>
            <person name="Miller A.N."/>
        </authorList>
    </citation>
    <scope>NUCLEOTIDE SEQUENCE [LARGE SCALE GENOMIC DNA]</scope>
    <source>
        <strain evidence="2 3">B22-T-1</strain>
    </source>
</reference>
<evidence type="ECO:0000313" key="2">
    <source>
        <dbReference type="EMBL" id="PSR94648.1"/>
    </source>
</evidence>
<evidence type="ECO:0000256" key="1">
    <source>
        <dbReference type="SAM" id="MobiDB-lite"/>
    </source>
</evidence>
<name>A0A2T3AFS1_9PEZI</name>
<evidence type="ECO:0000313" key="3">
    <source>
        <dbReference type="Proteomes" id="UP000241462"/>
    </source>
</evidence>
<sequence>MACLWPLRRVEWDSICNLAQPDRHLPDIHNHEACHPVCRRISPSSRVILGLSTPKCLLVRSDRTRSCGTDSYSGKTWLRTVWCRMLWTLQRGATHNSSPMLMVYLRLQALNNTRNCCASSSNSSSTGNRTSGSGSAIEPTATSTPASIKWRSNAGATDAESLELVAVKHLSSICICLRI</sequence>
<accession>A0A2T3AFS1</accession>
<dbReference type="Proteomes" id="UP000241462">
    <property type="component" value="Unassembled WGS sequence"/>
</dbReference>
<feature type="region of interest" description="Disordered" evidence="1">
    <location>
        <begin position="119"/>
        <end position="149"/>
    </location>
</feature>
<dbReference type="EMBL" id="KZ678396">
    <property type="protein sequence ID" value="PSR94648.1"/>
    <property type="molecule type" value="Genomic_DNA"/>
</dbReference>
<gene>
    <name evidence="2" type="ORF">BD289DRAFT_131771</name>
</gene>
<keyword evidence="3" id="KW-1185">Reference proteome</keyword>
<dbReference type="AlphaFoldDB" id="A0A2T3AFS1"/>
<dbReference type="InParanoid" id="A0A2T3AFS1"/>
<proteinExistence type="predicted"/>
<protein>
    <submittedName>
        <fullName evidence="2">Uncharacterized protein</fullName>
    </submittedName>
</protein>
<organism evidence="2 3">
    <name type="scientific">Coniella lustricola</name>
    <dbReference type="NCBI Taxonomy" id="2025994"/>
    <lineage>
        <taxon>Eukaryota</taxon>
        <taxon>Fungi</taxon>
        <taxon>Dikarya</taxon>
        <taxon>Ascomycota</taxon>
        <taxon>Pezizomycotina</taxon>
        <taxon>Sordariomycetes</taxon>
        <taxon>Sordariomycetidae</taxon>
        <taxon>Diaporthales</taxon>
        <taxon>Schizoparmaceae</taxon>
        <taxon>Coniella</taxon>
    </lineage>
</organism>
<feature type="compositionally biased region" description="Low complexity" evidence="1">
    <location>
        <begin position="119"/>
        <end position="136"/>
    </location>
</feature>